<dbReference type="GO" id="GO:0005634">
    <property type="term" value="C:nucleus"/>
    <property type="evidence" value="ECO:0007669"/>
    <property type="project" value="UniProtKB-SubCell"/>
</dbReference>
<organism evidence="7 8">
    <name type="scientific">Aphanomyces stellatus</name>
    <dbReference type="NCBI Taxonomy" id="120398"/>
    <lineage>
        <taxon>Eukaryota</taxon>
        <taxon>Sar</taxon>
        <taxon>Stramenopiles</taxon>
        <taxon>Oomycota</taxon>
        <taxon>Saprolegniomycetes</taxon>
        <taxon>Saprolegniales</taxon>
        <taxon>Verrucalvaceae</taxon>
        <taxon>Aphanomyces</taxon>
    </lineage>
</organism>
<dbReference type="SMART" id="SM00415">
    <property type="entry name" value="HSF"/>
    <property type="match status" value="1"/>
</dbReference>
<proteinExistence type="inferred from homology"/>
<keyword evidence="8" id="KW-1185">Reference proteome</keyword>
<dbReference type="EMBL" id="VJMH01005143">
    <property type="protein sequence ID" value="KAF0699991.1"/>
    <property type="molecule type" value="Genomic_DNA"/>
</dbReference>
<dbReference type="OrthoDB" id="60033at2759"/>
<dbReference type="GO" id="GO:0043565">
    <property type="term" value="F:sequence-specific DNA binding"/>
    <property type="evidence" value="ECO:0007669"/>
    <property type="project" value="InterPro"/>
</dbReference>
<dbReference type="PRINTS" id="PR00056">
    <property type="entry name" value="HSFDOMAIN"/>
</dbReference>
<keyword evidence="2" id="KW-0238">DNA-binding</keyword>
<evidence type="ECO:0000259" key="5">
    <source>
        <dbReference type="SMART" id="SM00415"/>
    </source>
</evidence>
<dbReference type="Proteomes" id="UP000332933">
    <property type="component" value="Unassembled WGS sequence"/>
</dbReference>
<dbReference type="Pfam" id="PF00447">
    <property type="entry name" value="HSF_DNA-bind"/>
    <property type="match status" value="1"/>
</dbReference>
<dbReference type="InterPro" id="IPR000232">
    <property type="entry name" value="HSF_DNA-bd"/>
</dbReference>
<evidence type="ECO:0000313" key="7">
    <source>
        <dbReference type="EMBL" id="VFT86350.1"/>
    </source>
</evidence>
<keyword evidence="3" id="KW-0539">Nucleus</keyword>
<dbReference type="GO" id="GO:0003700">
    <property type="term" value="F:DNA-binding transcription factor activity"/>
    <property type="evidence" value="ECO:0007669"/>
    <property type="project" value="InterPro"/>
</dbReference>
<dbReference type="SUPFAM" id="SSF46785">
    <property type="entry name" value="Winged helix' DNA-binding domain"/>
    <property type="match status" value="1"/>
</dbReference>
<evidence type="ECO:0000313" key="6">
    <source>
        <dbReference type="EMBL" id="KAF0699991.1"/>
    </source>
</evidence>
<reference evidence="7 8" key="1">
    <citation type="submission" date="2019-03" db="EMBL/GenBank/DDBJ databases">
        <authorList>
            <person name="Gaulin E."/>
            <person name="Dumas B."/>
        </authorList>
    </citation>
    <scope>NUCLEOTIDE SEQUENCE [LARGE SCALE GENOMIC DNA]</scope>
    <source>
        <strain evidence="7">CBS 568.67</strain>
    </source>
</reference>
<evidence type="ECO:0000256" key="1">
    <source>
        <dbReference type="ARBA" id="ARBA00004123"/>
    </source>
</evidence>
<evidence type="ECO:0000256" key="4">
    <source>
        <dbReference type="RuleBase" id="RU004020"/>
    </source>
</evidence>
<dbReference type="InterPro" id="IPR036388">
    <property type="entry name" value="WH-like_DNA-bd_sf"/>
</dbReference>
<reference evidence="6" key="2">
    <citation type="submission" date="2019-06" db="EMBL/GenBank/DDBJ databases">
        <title>Genomics analysis of Aphanomyces spp. identifies a new class of oomycete effector associated with host adaptation.</title>
        <authorList>
            <person name="Gaulin E."/>
        </authorList>
    </citation>
    <scope>NUCLEOTIDE SEQUENCE</scope>
    <source>
        <strain evidence="6">CBS 578.67</strain>
    </source>
</reference>
<comment type="similarity">
    <text evidence="4">Belongs to the HSF family.</text>
</comment>
<evidence type="ECO:0000256" key="2">
    <source>
        <dbReference type="ARBA" id="ARBA00023125"/>
    </source>
</evidence>
<comment type="subcellular location">
    <subcellularLocation>
        <location evidence="1">Nucleus</location>
    </subcellularLocation>
</comment>
<sequence>MSTPPSIAPGKAIATHHDVPVFIQRLYNLLEDAPHDIVAWADDGQSFRIYQPTRFAAHVLPLYYSHRKLRTFLRMLNFYGFHRCQSVGAEFSHLNFQRGNFAGLARIERRYKQDLEPEDRAIVEDIEETILSITRMLERERRMDEMVMREVLECLVQTTPPPPSLLPPHCITNTCHSPCATPRPTIATTCNTPAFKPIGQMRQIQYAFPKE</sequence>
<dbReference type="PANTHER" id="PTHR10015:SF206">
    <property type="entry name" value="HSF-TYPE DNA-BINDING DOMAIN-CONTAINING PROTEIN"/>
    <property type="match status" value="1"/>
</dbReference>
<evidence type="ECO:0000313" key="8">
    <source>
        <dbReference type="Proteomes" id="UP000332933"/>
    </source>
</evidence>
<dbReference type="PANTHER" id="PTHR10015">
    <property type="entry name" value="HEAT SHOCK TRANSCRIPTION FACTOR"/>
    <property type="match status" value="1"/>
</dbReference>
<dbReference type="EMBL" id="CAADRA010005164">
    <property type="protein sequence ID" value="VFT86350.1"/>
    <property type="molecule type" value="Genomic_DNA"/>
</dbReference>
<gene>
    <name evidence="7" type="primary">Aste57867_9471</name>
    <name evidence="6" type="ORF">As57867_009434</name>
    <name evidence="7" type="ORF">ASTE57867_9471</name>
</gene>
<protein>
    <submittedName>
        <fullName evidence="7">Aste57867_9471 protein</fullName>
    </submittedName>
</protein>
<dbReference type="Gene3D" id="1.10.10.10">
    <property type="entry name" value="Winged helix-like DNA-binding domain superfamily/Winged helix DNA-binding domain"/>
    <property type="match status" value="1"/>
</dbReference>
<feature type="domain" description="HSF-type DNA-binding" evidence="5">
    <location>
        <begin position="18"/>
        <end position="110"/>
    </location>
</feature>
<accession>A0A485KMZ1</accession>
<name>A0A485KMZ1_9STRA</name>
<evidence type="ECO:0000256" key="3">
    <source>
        <dbReference type="ARBA" id="ARBA00023242"/>
    </source>
</evidence>
<dbReference type="AlphaFoldDB" id="A0A485KMZ1"/>
<dbReference type="InterPro" id="IPR036390">
    <property type="entry name" value="WH_DNA-bd_sf"/>
</dbReference>